<accession>A0A0D7A3H6</accession>
<dbReference type="AlphaFoldDB" id="A0A0D7A3H6"/>
<evidence type="ECO:0000313" key="2">
    <source>
        <dbReference type="Proteomes" id="UP000054144"/>
    </source>
</evidence>
<organism evidence="1 2">
    <name type="scientific">Fistulina hepatica ATCC 64428</name>
    <dbReference type="NCBI Taxonomy" id="1128425"/>
    <lineage>
        <taxon>Eukaryota</taxon>
        <taxon>Fungi</taxon>
        <taxon>Dikarya</taxon>
        <taxon>Basidiomycota</taxon>
        <taxon>Agaricomycotina</taxon>
        <taxon>Agaricomycetes</taxon>
        <taxon>Agaricomycetidae</taxon>
        <taxon>Agaricales</taxon>
        <taxon>Fistulinaceae</taxon>
        <taxon>Fistulina</taxon>
    </lineage>
</organism>
<sequence length="204" mass="23187">MLRKSNLRGMSIPGKDEAERLIVKLFADDTTVYLSQYDDFQDLENILAKWCKASAAKFNIMKTEVIPVGTKEYRQQVIDTRKIQENGEPIAPTVHIVIDGEAVRILGAWIGNETNEVEPWAPIIQRIEETMVRWERLNPTIIGRRLIVQMFAGGMTQFRAKAQGMPKSVEKKVQKMICAYMAKGSDHPRISMEQLTQPVERGGL</sequence>
<proteinExistence type="predicted"/>
<dbReference type="EMBL" id="KN882064">
    <property type="protein sequence ID" value="KIY44924.1"/>
    <property type="molecule type" value="Genomic_DNA"/>
</dbReference>
<keyword evidence="2" id="KW-1185">Reference proteome</keyword>
<reference evidence="1 2" key="1">
    <citation type="journal article" date="2015" name="Fungal Genet. Biol.">
        <title>Evolution of novel wood decay mechanisms in Agaricales revealed by the genome sequences of Fistulina hepatica and Cylindrobasidium torrendii.</title>
        <authorList>
            <person name="Floudas D."/>
            <person name="Held B.W."/>
            <person name="Riley R."/>
            <person name="Nagy L.G."/>
            <person name="Koehler G."/>
            <person name="Ransdell A.S."/>
            <person name="Younus H."/>
            <person name="Chow J."/>
            <person name="Chiniquy J."/>
            <person name="Lipzen A."/>
            <person name="Tritt A."/>
            <person name="Sun H."/>
            <person name="Haridas S."/>
            <person name="LaButti K."/>
            <person name="Ohm R.A."/>
            <person name="Kues U."/>
            <person name="Blanchette R.A."/>
            <person name="Grigoriev I.V."/>
            <person name="Minto R.E."/>
            <person name="Hibbett D.S."/>
        </authorList>
    </citation>
    <scope>NUCLEOTIDE SEQUENCE [LARGE SCALE GENOMIC DNA]</scope>
    <source>
        <strain evidence="1 2">ATCC 64428</strain>
    </source>
</reference>
<evidence type="ECO:0008006" key="3">
    <source>
        <dbReference type="Google" id="ProtNLM"/>
    </source>
</evidence>
<dbReference type="OrthoDB" id="2205812at2759"/>
<dbReference type="Proteomes" id="UP000054144">
    <property type="component" value="Unassembled WGS sequence"/>
</dbReference>
<name>A0A0D7A3H6_9AGAR</name>
<protein>
    <recommendedName>
        <fullName evidence="3">Reverse transcriptase domain-containing protein</fullName>
    </recommendedName>
</protein>
<feature type="non-terminal residue" evidence="1">
    <location>
        <position position="204"/>
    </location>
</feature>
<evidence type="ECO:0000313" key="1">
    <source>
        <dbReference type="EMBL" id="KIY44924.1"/>
    </source>
</evidence>
<gene>
    <name evidence="1" type="ORF">FISHEDRAFT_10163</name>
</gene>